<feature type="domain" description="DUF1206" evidence="3">
    <location>
        <begin position="31"/>
        <end position="98"/>
    </location>
</feature>
<feature type="transmembrane region" description="Helical" evidence="2">
    <location>
        <begin position="33"/>
        <end position="52"/>
    </location>
</feature>
<keyword evidence="2" id="KW-0812">Transmembrane</keyword>
<feature type="region of interest" description="Disordered" evidence="1">
    <location>
        <begin position="1"/>
        <end position="21"/>
    </location>
</feature>
<comment type="caution">
    <text evidence="4">The sequence shown here is derived from an EMBL/GenBank/DDBJ whole genome shotgun (WGS) entry which is preliminary data.</text>
</comment>
<dbReference type="InterPro" id="IPR009597">
    <property type="entry name" value="DUF1206"/>
</dbReference>
<feature type="transmembrane region" description="Helical" evidence="2">
    <location>
        <begin position="126"/>
        <end position="145"/>
    </location>
</feature>
<reference evidence="5" key="1">
    <citation type="journal article" date="2019" name="Int. J. Syst. Evol. Microbiol.">
        <title>The Global Catalogue of Microorganisms (GCM) 10K type strain sequencing project: providing services to taxonomists for standard genome sequencing and annotation.</title>
        <authorList>
            <consortium name="The Broad Institute Genomics Platform"/>
            <consortium name="The Broad Institute Genome Sequencing Center for Infectious Disease"/>
            <person name="Wu L."/>
            <person name="Ma J."/>
        </authorList>
    </citation>
    <scope>NUCLEOTIDE SEQUENCE [LARGE SCALE GENOMIC DNA]</scope>
    <source>
        <strain evidence="5">CGMCC 4.7237</strain>
    </source>
</reference>
<feature type="transmembrane region" description="Helical" evidence="2">
    <location>
        <begin position="259"/>
        <end position="280"/>
    </location>
</feature>
<feature type="transmembrane region" description="Helical" evidence="2">
    <location>
        <begin position="165"/>
        <end position="189"/>
    </location>
</feature>
<feature type="transmembrane region" description="Helical" evidence="2">
    <location>
        <begin position="210"/>
        <end position="239"/>
    </location>
</feature>
<evidence type="ECO:0000256" key="2">
    <source>
        <dbReference type="SAM" id="Phobius"/>
    </source>
</evidence>
<gene>
    <name evidence="4" type="ORF">ACFO3J_06440</name>
</gene>
<feature type="domain" description="DUF1206" evidence="3">
    <location>
        <begin position="217"/>
        <end position="285"/>
    </location>
</feature>
<dbReference type="EMBL" id="JBHSBB010000007">
    <property type="protein sequence ID" value="MFC4031108.1"/>
    <property type="molecule type" value="Genomic_DNA"/>
</dbReference>
<proteinExistence type="predicted"/>
<sequence>MSSHVQSKGRRAAGAAARRSPREALTSAGRAGFVARGVVYVLIGVLAIRIAFGAGGQQADRQGALQSIAGQPFGTAMLWVLAAGFACMTLWRAAQAVIGTDEPGEGGSGTGAGGRPGKRLMNAGRAVFYGSVCWGTAAFAAGSGGSSSSDQKSQDWTRSALGLPAGRWLVGVAGCGLVVAGAMIAIRAARRKFLKKMTTAGMGRRTREAVVVSGMGGGIARGTVFAGAGVFVLVAAVRYDPDQAKGVDDTLRSFAHTAAGPWLLVAVAVGLVLFGAFSFASARWRRL</sequence>
<keyword evidence="2" id="KW-1133">Transmembrane helix</keyword>
<feature type="transmembrane region" description="Helical" evidence="2">
    <location>
        <begin position="72"/>
        <end position="91"/>
    </location>
</feature>
<keyword evidence="2" id="KW-0472">Membrane</keyword>
<feature type="domain" description="DUF1206" evidence="3">
    <location>
        <begin position="123"/>
        <end position="191"/>
    </location>
</feature>
<dbReference type="RefSeq" id="WP_386426987.1">
    <property type="nucleotide sequence ID" value="NZ_JBHSBB010000007.1"/>
</dbReference>
<protein>
    <submittedName>
        <fullName evidence="4">DUF1206 domain-containing protein</fullName>
    </submittedName>
</protein>
<name>A0ABV8HIW3_9ACTN</name>
<evidence type="ECO:0000313" key="5">
    <source>
        <dbReference type="Proteomes" id="UP001595765"/>
    </source>
</evidence>
<evidence type="ECO:0000259" key="3">
    <source>
        <dbReference type="Pfam" id="PF06724"/>
    </source>
</evidence>
<dbReference type="Pfam" id="PF06724">
    <property type="entry name" value="DUF1206"/>
    <property type="match status" value="3"/>
</dbReference>
<keyword evidence="5" id="KW-1185">Reference proteome</keyword>
<dbReference type="Proteomes" id="UP001595765">
    <property type="component" value="Unassembled WGS sequence"/>
</dbReference>
<evidence type="ECO:0000256" key="1">
    <source>
        <dbReference type="SAM" id="MobiDB-lite"/>
    </source>
</evidence>
<accession>A0ABV8HIW3</accession>
<evidence type="ECO:0000313" key="4">
    <source>
        <dbReference type="EMBL" id="MFC4031108.1"/>
    </source>
</evidence>
<organism evidence="4 5">
    <name type="scientific">Streptomyces polygonati</name>
    <dbReference type="NCBI Taxonomy" id="1617087"/>
    <lineage>
        <taxon>Bacteria</taxon>
        <taxon>Bacillati</taxon>
        <taxon>Actinomycetota</taxon>
        <taxon>Actinomycetes</taxon>
        <taxon>Kitasatosporales</taxon>
        <taxon>Streptomycetaceae</taxon>
        <taxon>Streptomyces</taxon>
    </lineage>
</organism>